<gene>
    <name evidence="2" type="ORF">MNBD_GAMMA17-2076</name>
</gene>
<feature type="domain" description="Methyltransferase" evidence="1">
    <location>
        <begin position="45"/>
        <end position="137"/>
    </location>
</feature>
<dbReference type="PANTHER" id="PTHR42912">
    <property type="entry name" value="METHYLTRANSFERASE"/>
    <property type="match status" value="1"/>
</dbReference>
<dbReference type="InterPro" id="IPR029063">
    <property type="entry name" value="SAM-dependent_MTases_sf"/>
</dbReference>
<dbReference type="EMBL" id="UOFQ01000151">
    <property type="protein sequence ID" value="VAW89732.1"/>
    <property type="molecule type" value="Genomic_DNA"/>
</dbReference>
<evidence type="ECO:0000313" key="2">
    <source>
        <dbReference type="EMBL" id="VAW89732.1"/>
    </source>
</evidence>
<proteinExistence type="predicted"/>
<dbReference type="GO" id="GO:0008168">
    <property type="term" value="F:methyltransferase activity"/>
    <property type="evidence" value="ECO:0007669"/>
    <property type="project" value="TreeGrafter"/>
</dbReference>
<protein>
    <recommendedName>
        <fullName evidence="1">Methyltransferase domain-containing protein</fullName>
    </recommendedName>
</protein>
<dbReference type="AlphaFoldDB" id="A0A3B0ZQM1"/>
<dbReference type="Pfam" id="PF13649">
    <property type="entry name" value="Methyltransf_25"/>
    <property type="match status" value="1"/>
</dbReference>
<reference evidence="2" key="1">
    <citation type="submission" date="2018-06" db="EMBL/GenBank/DDBJ databases">
        <authorList>
            <person name="Zhirakovskaya E."/>
        </authorList>
    </citation>
    <scope>NUCLEOTIDE SEQUENCE</scope>
</reference>
<dbReference type="Gene3D" id="3.40.50.150">
    <property type="entry name" value="Vaccinia Virus protein VP39"/>
    <property type="match status" value="1"/>
</dbReference>
<dbReference type="InterPro" id="IPR041698">
    <property type="entry name" value="Methyltransf_25"/>
</dbReference>
<organism evidence="2">
    <name type="scientific">hydrothermal vent metagenome</name>
    <dbReference type="NCBI Taxonomy" id="652676"/>
    <lineage>
        <taxon>unclassified sequences</taxon>
        <taxon>metagenomes</taxon>
        <taxon>ecological metagenomes</taxon>
    </lineage>
</organism>
<sequence length="256" mass="29281">MALESVNKELYSSSDGVNSYVNTTLQPPEVSILVKYKDAYYNKKILDIGCGAGRTSHYFRNFTDQYTGVDYSAAMIDYCVRQYVGLTFKHCDVRDLSCFDDGEFDFIMFSYNGIDYIDHNDRIKALAEINRVLKPGGLFVFSAHNRKYKNINTKPSLAVALNPVRMAKNIVSYAQQIKNRRELSSQEVHDENYAILNDSGNNFGLLTYYIDKKKQTVQLKNSGFDMLEMYKLNGQGLLSDEDDSGNCWIYYVCKCV</sequence>
<dbReference type="CDD" id="cd02440">
    <property type="entry name" value="AdoMet_MTases"/>
    <property type="match status" value="1"/>
</dbReference>
<accession>A0A3B0ZQM1</accession>
<evidence type="ECO:0000259" key="1">
    <source>
        <dbReference type="Pfam" id="PF13649"/>
    </source>
</evidence>
<dbReference type="InterPro" id="IPR050508">
    <property type="entry name" value="Methyltransf_Superfamily"/>
</dbReference>
<name>A0A3B0ZQM1_9ZZZZ</name>
<dbReference type="SUPFAM" id="SSF53335">
    <property type="entry name" value="S-adenosyl-L-methionine-dependent methyltransferases"/>
    <property type="match status" value="1"/>
</dbReference>